<protein>
    <recommendedName>
        <fullName evidence="2">Peptidase S1 domain-containing protein</fullName>
    </recommendedName>
</protein>
<evidence type="ECO:0000259" key="2">
    <source>
        <dbReference type="PROSITE" id="PS50240"/>
    </source>
</evidence>
<dbReference type="GO" id="GO:0006508">
    <property type="term" value="P:proteolysis"/>
    <property type="evidence" value="ECO:0007669"/>
    <property type="project" value="InterPro"/>
</dbReference>
<dbReference type="EMBL" id="VJMJ01000240">
    <property type="protein sequence ID" value="KAF0725520.1"/>
    <property type="molecule type" value="Genomic_DNA"/>
</dbReference>
<dbReference type="InterPro" id="IPR001254">
    <property type="entry name" value="Trypsin_dom"/>
</dbReference>
<evidence type="ECO:0000256" key="1">
    <source>
        <dbReference type="ARBA" id="ARBA00023026"/>
    </source>
</evidence>
<evidence type="ECO:0000313" key="3">
    <source>
        <dbReference type="EMBL" id="KAF0725520.1"/>
    </source>
</evidence>
<evidence type="ECO:0000313" key="4">
    <source>
        <dbReference type="Proteomes" id="UP000481153"/>
    </source>
</evidence>
<name>A0A6G0WDU8_9STRA</name>
<keyword evidence="4" id="KW-1185">Reference proteome</keyword>
<dbReference type="VEuPathDB" id="FungiDB:AeMF1_002568"/>
<dbReference type="InterPro" id="IPR009003">
    <property type="entry name" value="Peptidase_S1_PA"/>
</dbReference>
<dbReference type="InterPro" id="IPR051333">
    <property type="entry name" value="CLIP_Serine_Protease"/>
</dbReference>
<dbReference type="Gene3D" id="2.40.10.10">
    <property type="entry name" value="Trypsin-like serine proteases"/>
    <property type="match status" value="1"/>
</dbReference>
<feature type="domain" description="Peptidase S1" evidence="2">
    <location>
        <begin position="8"/>
        <end position="215"/>
    </location>
</feature>
<dbReference type="GO" id="GO:0004252">
    <property type="term" value="F:serine-type endopeptidase activity"/>
    <property type="evidence" value="ECO:0007669"/>
    <property type="project" value="InterPro"/>
</dbReference>
<dbReference type="SUPFAM" id="SSF50494">
    <property type="entry name" value="Trypsin-like serine proteases"/>
    <property type="match status" value="1"/>
</dbReference>
<comment type="caution">
    <text evidence="3">The sequence shown here is derived from an EMBL/GenBank/DDBJ whole genome shotgun (WGS) entry which is preliminary data.</text>
</comment>
<dbReference type="AlphaFoldDB" id="A0A6G0WDU8"/>
<dbReference type="PANTHER" id="PTHR24260:SF136">
    <property type="entry name" value="GH08193P-RELATED"/>
    <property type="match status" value="1"/>
</dbReference>
<gene>
    <name evidence="3" type="ORF">Ae201684_016032</name>
</gene>
<accession>A0A6G0WDU8</accession>
<dbReference type="PROSITE" id="PS50240">
    <property type="entry name" value="TRYPSIN_DOM"/>
    <property type="match status" value="1"/>
</dbReference>
<dbReference type="InterPro" id="IPR043504">
    <property type="entry name" value="Peptidase_S1_PA_chymotrypsin"/>
</dbReference>
<sequence>MAVAPLWITADTIQNPASIPVVKIKHMEEVVCAGVLIAPQWVLTVASCLTLMTPMAVEVENDVVNVTGQALHPLYNVARFTFNLVLLQLSRAAAARPAMLDFDVLAPRTQVVARGYANSTSPLNASSSPARDETMNGTTISNVECVETTRNLADDVVCIVSLCGVKTIGSPAVVVKNGQEAVVALLGWTWHDCTHNYMLYERIASAKSFLEPFLPDSNACAMSFQRPHL</sequence>
<dbReference type="PANTHER" id="PTHR24260">
    <property type="match status" value="1"/>
</dbReference>
<keyword evidence="1" id="KW-0843">Virulence</keyword>
<proteinExistence type="predicted"/>
<organism evidence="3 4">
    <name type="scientific">Aphanomyces euteiches</name>
    <dbReference type="NCBI Taxonomy" id="100861"/>
    <lineage>
        <taxon>Eukaryota</taxon>
        <taxon>Sar</taxon>
        <taxon>Stramenopiles</taxon>
        <taxon>Oomycota</taxon>
        <taxon>Saprolegniomycetes</taxon>
        <taxon>Saprolegniales</taxon>
        <taxon>Verrucalvaceae</taxon>
        <taxon>Aphanomyces</taxon>
    </lineage>
</organism>
<dbReference type="SMART" id="SM00020">
    <property type="entry name" value="Tryp_SPc"/>
    <property type="match status" value="1"/>
</dbReference>
<dbReference type="Pfam" id="PF00089">
    <property type="entry name" value="Trypsin"/>
    <property type="match status" value="1"/>
</dbReference>
<reference evidence="3 4" key="1">
    <citation type="submission" date="2019-07" db="EMBL/GenBank/DDBJ databases">
        <title>Genomics analysis of Aphanomyces spp. identifies a new class of oomycete effector associated with host adaptation.</title>
        <authorList>
            <person name="Gaulin E."/>
        </authorList>
    </citation>
    <scope>NUCLEOTIDE SEQUENCE [LARGE SCALE GENOMIC DNA]</scope>
    <source>
        <strain evidence="3 4">ATCC 201684</strain>
    </source>
</reference>
<dbReference type="VEuPathDB" id="FungiDB:AeMF1_002569"/>
<dbReference type="Proteomes" id="UP000481153">
    <property type="component" value="Unassembled WGS sequence"/>
</dbReference>